<dbReference type="GO" id="GO:0005634">
    <property type="term" value="C:nucleus"/>
    <property type="evidence" value="ECO:0007669"/>
    <property type="project" value="UniProtKB-SubCell"/>
</dbReference>
<name>A0AAN6F3Y4_EXODE</name>
<dbReference type="GO" id="GO:0006351">
    <property type="term" value="P:DNA-templated transcription"/>
    <property type="evidence" value="ECO:0007669"/>
    <property type="project" value="InterPro"/>
</dbReference>
<dbReference type="Pfam" id="PF04082">
    <property type="entry name" value="Fungal_trans"/>
    <property type="match status" value="1"/>
</dbReference>
<dbReference type="GO" id="GO:0008270">
    <property type="term" value="F:zinc ion binding"/>
    <property type="evidence" value="ECO:0007669"/>
    <property type="project" value="InterPro"/>
</dbReference>
<comment type="subcellular location">
    <subcellularLocation>
        <location evidence="1">Nucleus</location>
    </subcellularLocation>
</comment>
<keyword evidence="2" id="KW-0479">Metal-binding</keyword>
<dbReference type="InterPro" id="IPR001138">
    <property type="entry name" value="Zn2Cys6_DnaBD"/>
</dbReference>
<evidence type="ECO:0000256" key="2">
    <source>
        <dbReference type="ARBA" id="ARBA00022723"/>
    </source>
</evidence>
<dbReference type="SMART" id="SM00906">
    <property type="entry name" value="Fungal_trans"/>
    <property type="match status" value="1"/>
</dbReference>
<evidence type="ECO:0000256" key="8">
    <source>
        <dbReference type="SAM" id="MobiDB-lite"/>
    </source>
</evidence>
<dbReference type="InterPro" id="IPR007219">
    <property type="entry name" value="XnlR_reg_dom"/>
</dbReference>
<feature type="region of interest" description="Disordered" evidence="8">
    <location>
        <begin position="212"/>
        <end position="244"/>
    </location>
</feature>
<dbReference type="CDD" id="cd00067">
    <property type="entry name" value="GAL4"/>
    <property type="match status" value="1"/>
</dbReference>
<keyword evidence="5" id="KW-0238">DNA-binding</keyword>
<keyword evidence="4" id="KW-0805">Transcription regulation</keyword>
<dbReference type="EMBL" id="JAJGCB010000002">
    <property type="protein sequence ID" value="KAJ8995082.1"/>
    <property type="molecule type" value="Genomic_DNA"/>
</dbReference>
<feature type="compositionally biased region" description="Basic and acidic residues" evidence="8">
    <location>
        <begin position="1"/>
        <end position="12"/>
    </location>
</feature>
<dbReference type="Proteomes" id="UP001161757">
    <property type="component" value="Unassembled WGS sequence"/>
</dbReference>
<evidence type="ECO:0000313" key="10">
    <source>
        <dbReference type="EMBL" id="KAJ8995082.1"/>
    </source>
</evidence>
<dbReference type="PANTHER" id="PTHR47782">
    <property type="entry name" value="ZN(II)2CYS6 TRANSCRIPTION FACTOR (EUROFUNG)-RELATED"/>
    <property type="match status" value="1"/>
</dbReference>
<organism evidence="10 11">
    <name type="scientific">Exophiala dermatitidis</name>
    <name type="common">Black yeast-like fungus</name>
    <name type="synonym">Wangiella dermatitidis</name>
    <dbReference type="NCBI Taxonomy" id="5970"/>
    <lineage>
        <taxon>Eukaryota</taxon>
        <taxon>Fungi</taxon>
        <taxon>Dikarya</taxon>
        <taxon>Ascomycota</taxon>
        <taxon>Pezizomycotina</taxon>
        <taxon>Eurotiomycetes</taxon>
        <taxon>Chaetothyriomycetidae</taxon>
        <taxon>Chaetothyriales</taxon>
        <taxon>Herpotrichiellaceae</taxon>
        <taxon>Exophiala</taxon>
    </lineage>
</organism>
<evidence type="ECO:0000256" key="3">
    <source>
        <dbReference type="ARBA" id="ARBA00022833"/>
    </source>
</evidence>
<keyword evidence="7" id="KW-0539">Nucleus</keyword>
<dbReference type="SUPFAM" id="SSF57701">
    <property type="entry name" value="Zn2/Cys6 DNA-binding domain"/>
    <property type="match status" value="1"/>
</dbReference>
<evidence type="ECO:0000313" key="11">
    <source>
        <dbReference type="Proteomes" id="UP001161757"/>
    </source>
</evidence>
<feature type="compositionally biased region" description="Polar residues" evidence="8">
    <location>
        <begin position="212"/>
        <end position="236"/>
    </location>
</feature>
<dbReference type="PANTHER" id="PTHR47782:SF12">
    <property type="entry name" value="ZN(II)2CYS6 TRANSCRIPTION FACTOR (EUROFUNG)"/>
    <property type="match status" value="1"/>
</dbReference>
<dbReference type="Gene3D" id="4.10.240.10">
    <property type="entry name" value="Zn(2)-C6 fungal-type DNA-binding domain"/>
    <property type="match status" value="1"/>
</dbReference>
<reference evidence="10" key="1">
    <citation type="submission" date="2023-01" db="EMBL/GenBank/DDBJ databases">
        <title>Exophiala dermititidis isolated from Cystic Fibrosis Patient.</title>
        <authorList>
            <person name="Kurbessoian T."/>
            <person name="Crocker A."/>
            <person name="Murante D."/>
            <person name="Hogan D.A."/>
            <person name="Stajich J.E."/>
        </authorList>
    </citation>
    <scope>NUCLEOTIDE SEQUENCE</scope>
    <source>
        <strain evidence="10">Ex8</strain>
    </source>
</reference>
<dbReference type="CDD" id="cd12148">
    <property type="entry name" value="fungal_TF_MHR"/>
    <property type="match status" value="1"/>
</dbReference>
<keyword evidence="6" id="KW-0804">Transcription</keyword>
<dbReference type="InterPro" id="IPR036864">
    <property type="entry name" value="Zn2-C6_fun-type_DNA-bd_sf"/>
</dbReference>
<dbReference type="CDD" id="cd14653">
    <property type="entry name" value="ZIP_Gal4p-like"/>
    <property type="match status" value="1"/>
</dbReference>
<evidence type="ECO:0000256" key="1">
    <source>
        <dbReference type="ARBA" id="ARBA00004123"/>
    </source>
</evidence>
<sequence>MQEYKFPHERQARGSRHRTRTSNRTLIACINCKEKKLKCDNNPSGCENCLRFGSVCLVEDPATRRQQPRNYLATLEQRVAFLEGIVNQYQCHDPARNHPQHQAGHVQQPQPEPGQIPSYGVGTPFEIGQGQYSPGGGVPSNAPAHTPVHVNNPGDETHAQGPDGLDELASKVGLLSLNAAGAEPHYLGTSSIFAFSRVINSALRNVFLRKPQTTVGNNNDSDSYATRSAADPSTASPRGIDEDNDYEVPTPCLLPEYPVAVQLSNAYFQNIHYQYPFLHEPTFRLWEATLVGKRAGFDTLISNPIPLFFLNMVYAVGALLLPNLGYSAERLYMSAQLYVDNVMARDNLESIQAILCCAVYSVWSSIGTSHWKLAGLALRQCIDLGYHRSCKHLRSSTTDPLRLELRKRVFWCAYSMECQSAVMLGRPLALRDQEIDAEYPSDAADVCGAFGSSSGDSSTNLTMTRAIHTFRGRRILGRIHTTIYLDSINPEQNPGCAAQRIQQLRGDLESWRAAIPPTMPRPIEAQPLVLFGTQDWFEMEYNYAILQLYRVQIIGNHHRPQNPHFTTTTNTTSTSASTTAATTAATTAMGPNAEADAAADADGIFLSCLRAAERTCHIYRRHFLGRPTNYTWAALHELFLAGLTYLHCLWTSPAARAVTRQGQVSNTCTDCTIVLVIIAERWSAAAPYRDIFEALANLTMTMMDEKAGGDWTTTGVGTGASTMLPNNTPGGVNMTLASSARPFYDDNDDDEGDSGDFYYPLEAPAATAGERSSSSNLMEWMTSIADTGMSEGLDGLLSSLIGDLPPLRHHEDGFPHSWQGE</sequence>
<dbReference type="GO" id="GO:0045944">
    <property type="term" value="P:positive regulation of transcription by RNA polymerase II"/>
    <property type="evidence" value="ECO:0007669"/>
    <property type="project" value="TreeGrafter"/>
</dbReference>
<comment type="caution">
    <text evidence="10">The sequence shown here is derived from an EMBL/GenBank/DDBJ whole genome shotgun (WGS) entry which is preliminary data.</text>
</comment>
<accession>A0AAN6F3Y4</accession>
<dbReference type="SMART" id="SM00066">
    <property type="entry name" value="GAL4"/>
    <property type="match status" value="1"/>
</dbReference>
<dbReference type="PROSITE" id="PS00463">
    <property type="entry name" value="ZN2_CY6_FUNGAL_1"/>
    <property type="match status" value="1"/>
</dbReference>
<dbReference type="PROSITE" id="PS50048">
    <property type="entry name" value="ZN2_CY6_FUNGAL_2"/>
    <property type="match status" value="1"/>
</dbReference>
<evidence type="ECO:0000256" key="7">
    <source>
        <dbReference type="ARBA" id="ARBA00023242"/>
    </source>
</evidence>
<dbReference type="GO" id="GO:0000981">
    <property type="term" value="F:DNA-binding transcription factor activity, RNA polymerase II-specific"/>
    <property type="evidence" value="ECO:0007669"/>
    <property type="project" value="InterPro"/>
</dbReference>
<proteinExistence type="predicted"/>
<gene>
    <name evidence="10" type="ORF">HRR80_001775</name>
</gene>
<evidence type="ECO:0000259" key="9">
    <source>
        <dbReference type="PROSITE" id="PS50048"/>
    </source>
</evidence>
<feature type="region of interest" description="Disordered" evidence="8">
    <location>
        <begin position="92"/>
        <end position="165"/>
    </location>
</feature>
<evidence type="ECO:0000256" key="5">
    <source>
        <dbReference type="ARBA" id="ARBA00023125"/>
    </source>
</evidence>
<dbReference type="Pfam" id="PF00172">
    <property type="entry name" value="Zn_clus"/>
    <property type="match status" value="1"/>
</dbReference>
<feature type="region of interest" description="Disordered" evidence="8">
    <location>
        <begin position="1"/>
        <end position="20"/>
    </location>
</feature>
<keyword evidence="3" id="KW-0862">Zinc</keyword>
<dbReference type="AlphaFoldDB" id="A0AAN6F3Y4"/>
<protein>
    <recommendedName>
        <fullName evidence="9">Zn(2)-C6 fungal-type domain-containing protein</fullName>
    </recommendedName>
</protein>
<feature type="domain" description="Zn(2)-C6 fungal-type" evidence="9">
    <location>
        <begin position="28"/>
        <end position="58"/>
    </location>
</feature>
<dbReference type="GO" id="GO:0043565">
    <property type="term" value="F:sequence-specific DNA binding"/>
    <property type="evidence" value="ECO:0007669"/>
    <property type="project" value="TreeGrafter"/>
</dbReference>
<dbReference type="InterPro" id="IPR052202">
    <property type="entry name" value="Yeast_MetPath_Reg"/>
</dbReference>
<evidence type="ECO:0000256" key="6">
    <source>
        <dbReference type="ARBA" id="ARBA00023163"/>
    </source>
</evidence>
<evidence type="ECO:0000256" key="4">
    <source>
        <dbReference type="ARBA" id="ARBA00023015"/>
    </source>
</evidence>